<evidence type="ECO:0000313" key="2">
    <source>
        <dbReference type="EMBL" id="GAA0920308.1"/>
    </source>
</evidence>
<dbReference type="SUPFAM" id="SSF52129">
    <property type="entry name" value="Caspase-like"/>
    <property type="match status" value="1"/>
</dbReference>
<dbReference type="Pfam" id="PF00656">
    <property type="entry name" value="Peptidase_C14"/>
    <property type="match status" value="1"/>
</dbReference>
<dbReference type="EMBL" id="BAAAHG010000034">
    <property type="protein sequence ID" value="GAA0920308.1"/>
    <property type="molecule type" value="Genomic_DNA"/>
</dbReference>
<organism evidence="2 3">
    <name type="scientific">Streptomyces thermoalcalitolerans</name>
    <dbReference type="NCBI Taxonomy" id="65605"/>
    <lineage>
        <taxon>Bacteria</taxon>
        <taxon>Bacillati</taxon>
        <taxon>Actinomycetota</taxon>
        <taxon>Actinomycetes</taxon>
        <taxon>Kitasatosporales</taxon>
        <taxon>Streptomycetaceae</taxon>
        <taxon>Streptomyces</taxon>
    </lineage>
</organism>
<dbReference type="InterPro" id="IPR011600">
    <property type="entry name" value="Pept_C14_caspase"/>
</dbReference>
<comment type="caution">
    <text evidence="2">The sequence shown here is derived from an EMBL/GenBank/DDBJ whole genome shotgun (WGS) entry which is preliminary data.</text>
</comment>
<dbReference type="InterPro" id="IPR029030">
    <property type="entry name" value="Caspase-like_dom_sf"/>
</dbReference>
<feature type="domain" description="Peptidase C14 caspase" evidence="1">
    <location>
        <begin position="26"/>
        <end position="223"/>
    </location>
</feature>
<dbReference type="Proteomes" id="UP001501005">
    <property type="component" value="Unassembled WGS sequence"/>
</dbReference>
<gene>
    <name evidence="2" type="ORF">GCM10009549_38800</name>
</gene>
<dbReference type="RefSeq" id="WP_344051454.1">
    <property type="nucleotide sequence ID" value="NZ_BAAAHG010000034.1"/>
</dbReference>
<dbReference type="Gene3D" id="3.40.50.1460">
    <property type="match status" value="1"/>
</dbReference>
<reference evidence="2 3" key="1">
    <citation type="journal article" date="2019" name="Int. J. Syst. Evol. Microbiol.">
        <title>The Global Catalogue of Microorganisms (GCM) 10K type strain sequencing project: providing services to taxonomists for standard genome sequencing and annotation.</title>
        <authorList>
            <consortium name="The Broad Institute Genomics Platform"/>
            <consortium name="The Broad Institute Genome Sequencing Center for Infectious Disease"/>
            <person name="Wu L."/>
            <person name="Ma J."/>
        </authorList>
    </citation>
    <scope>NUCLEOTIDE SEQUENCE [LARGE SCALE GENOMIC DNA]</scope>
    <source>
        <strain evidence="2 3">JCM 10673</strain>
    </source>
</reference>
<evidence type="ECO:0000259" key="1">
    <source>
        <dbReference type="Pfam" id="PF00656"/>
    </source>
</evidence>
<protein>
    <recommendedName>
        <fullName evidence="1">Peptidase C14 caspase domain-containing protein</fullName>
    </recommendedName>
</protein>
<dbReference type="NCBIfam" id="NF047832">
    <property type="entry name" value="caspase_w_EACC1"/>
    <property type="match status" value="1"/>
</dbReference>
<proteinExistence type="predicted"/>
<evidence type="ECO:0000313" key="3">
    <source>
        <dbReference type="Proteomes" id="UP001501005"/>
    </source>
</evidence>
<name>A0ABN1P179_9ACTN</name>
<sequence length="428" mass="47595">MSSRLSDPLQSAAVIAGVFKQTSGSDLPNLPAVENNIRALAGVLRDPKVWGLPPERCVELPQPTRDAFLSAVGSAGTTATDTLLVYFAGHGVIHPATDRLYLALPDFRSGGEYGTRAVRYGDLQDLLGEPRIRARHKVIILDTCFGATAFEDSVGANTLKTRGACTLVSSDVTETSRAPRGTEYTSYTARLISTLRHGIEGEEETLTLQAIHQRVSERLRSANISTPRILSVDDTALVRIARNRAYDGSTDPGGGSGPFPEEQWQDFQNELFSTLKAELDTSHSTVRVGSSLPWDARLGPRREGECLLAFIEQRTTFGSRFTAFTTQAVKFRHEKNGTLLAQVGYAEMHRWSVRSTVARPAWEWFKEAYAEWCNISERYRPRAKCDVLLTCDTTTFCVSHGKMGDERFQRLMEKVRDLTRKYQLDLPE</sequence>
<accession>A0ABN1P179</accession>
<keyword evidence="3" id="KW-1185">Reference proteome</keyword>